<sequence length="523" mass="54704">MTGRALLRGCLSAQRRVLAAAVASAVFRQVALLAIPWCVQRAVDDGITRGDAAATAGWALAVLVVSVAEWVGLLGWQWWANEADARTGVALRARLLRHVATLDDSGGRGDLAMRAGRDVDQVRAWVHGLTTWAVIGTTFVVVLPVLATLEPVLLVITLLMLPLLVAVNVIFPRRFEPALESLAEAHGARADAVSDLLSAVPLRGLGGLDVLTRRHHTHSAAVLLRTRRAARISAAWAASGPLVPRLAVVAGLGFGGLAVLSGDLTLGGLVAFTSWMTTVTLAVGVGVERYAERGQASVAARRIAEVLALRPAVADPAKPVALPVRGDLTFRGEEPELTVPPGELVAVTGPTGSGKTRLLRLLGRRADPDGGTVAYGGLDLRQAALGEVARRIVLVSQRPVLVSGTIADNLRLGRDLTDDELRAACAAAAIDLPLDTEVGERGGALSGGQVQRLAVARALLGRPAVLLLDDVTSALDVATERRLLDGVRRWSPGTAVVFVTHRAAVVEAADRVLDLGSVEVPSG</sequence>
<dbReference type="Pfam" id="PF00664">
    <property type="entry name" value="ABC_membrane"/>
    <property type="match status" value="1"/>
</dbReference>
<name>A0A5M3XTF3_9ACTN</name>
<dbReference type="EMBL" id="BLAF01000025">
    <property type="protein sequence ID" value="GES21668.1"/>
    <property type="molecule type" value="Genomic_DNA"/>
</dbReference>
<dbReference type="InterPro" id="IPR039421">
    <property type="entry name" value="Type_1_exporter"/>
</dbReference>
<keyword evidence="4 10" id="KW-0067">ATP-binding</keyword>
<proteinExistence type="predicted"/>
<accession>A0A5M3XTF3</accession>
<feature type="domain" description="ABC transmembrane type-1" evidence="9">
    <location>
        <begin position="19"/>
        <end position="284"/>
    </location>
</feature>
<dbReference type="InterPro" id="IPR003439">
    <property type="entry name" value="ABC_transporter-like_ATP-bd"/>
</dbReference>
<dbReference type="OrthoDB" id="3864787at2"/>
<dbReference type="RefSeq" id="WP_155346650.1">
    <property type="nucleotide sequence ID" value="NZ_BAAAHM010000007.1"/>
</dbReference>
<keyword evidence="11" id="KW-1185">Reference proteome</keyword>
<gene>
    <name evidence="10" type="ORF">Aple_045640</name>
</gene>
<dbReference type="Gene3D" id="3.40.50.300">
    <property type="entry name" value="P-loop containing nucleotide triphosphate hydrolases"/>
    <property type="match status" value="1"/>
</dbReference>
<dbReference type="PROSITE" id="PS50929">
    <property type="entry name" value="ABC_TM1F"/>
    <property type="match status" value="1"/>
</dbReference>
<dbReference type="Pfam" id="PF00005">
    <property type="entry name" value="ABC_tran"/>
    <property type="match status" value="1"/>
</dbReference>
<feature type="transmembrane region" description="Helical" evidence="7">
    <location>
        <begin position="266"/>
        <end position="287"/>
    </location>
</feature>
<dbReference type="CDD" id="cd03228">
    <property type="entry name" value="ABCC_MRP_Like"/>
    <property type="match status" value="1"/>
</dbReference>
<dbReference type="SUPFAM" id="SSF90123">
    <property type="entry name" value="ABC transporter transmembrane region"/>
    <property type="match status" value="1"/>
</dbReference>
<dbReference type="SMART" id="SM00382">
    <property type="entry name" value="AAA"/>
    <property type="match status" value="1"/>
</dbReference>
<dbReference type="InterPro" id="IPR027417">
    <property type="entry name" value="P-loop_NTPase"/>
</dbReference>
<evidence type="ECO:0000259" key="9">
    <source>
        <dbReference type="PROSITE" id="PS50929"/>
    </source>
</evidence>
<dbReference type="GO" id="GO:0016887">
    <property type="term" value="F:ATP hydrolysis activity"/>
    <property type="evidence" value="ECO:0007669"/>
    <property type="project" value="InterPro"/>
</dbReference>
<feature type="transmembrane region" description="Helical" evidence="7">
    <location>
        <begin position="58"/>
        <end position="76"/>
    </location>
</feature>
<dbReference type="Proteomes" id="UP000377595">
    <property type="component" value="Unassembled WGS sequence"/>
</dbReference>
<feature type="transmembrane region" description="Helical" evidence="7">
    <location>
        <begin position="152"/>
        <end position="171"/>
    </location>
</feature>
<dbReference type="GO" id="GO:0034040">
    <property type="term" value="F:ATPase-coupled lipid transmembrane transporter activity"/>
    <property type="evidence" value="ECO:0007669"/>
    <property type="project" value="TreeGrafter"/>
</dbReference>
<evidence type="ECO:0000313" key="11">
    <source>
        <dbReference type="Proteomes" id="UP000377595"/>
    </source>
</evidence>
<dbReference type="PANTHER" id="PTHR24221">
    <property type="entry name" value="ATP-BINDING CASSETTE SUB-FAMILY B"/>
    <property type="match status" value="1"/>
</dbReference>
<evidence type="ECO:0000256" key="7">
    <source>
        <dbReference type="SAM" id="Phobius"/>
    </source>
</evidence>
<keyword evidence="3" id="KW-0547">Nucleotide-binding</keyword>
<feature type="transmembrane region" description="Helical" evidence="7">
    <location>
        <begin position="124"/>
        <end position="146"/>
    </location>
</feature>
<feature type="transmembrane region" description="Helical" evidence="7">
    <location>
        <begin position="234"/>
        <end position="260"/>
    </location>
</feature>
<dbReference type="SUPFAM" id="SSF52540">
    <property type="entry name" value="P-loop containing nucleoside triphosphate hydrolases"/>
    <property type="match status" value="1"/>
</dbReference>
<evidence type="ECO:0000313" key="10">
    <source>
        <dbReference type="EMBL" id="GES21668.1"/>
    </source>
</evidence>
<dbReference type="PROSITE" id="PS50893">
    <property type="entry name" value="ABC_TRANSPORTER_2"/>
    <property type="match status" value="1"/>
</dbReference>
<keyword evidence="6 7" id="KW-0472">Membrane</keyword>
<evidence type="ECO:0000256" key="5">
    <source>
        <dbReference type="ARBA" id="ARBA00022989"/>
    </source>
</evidence>
<evidence type="ECO:0000256" key="4">
    <source>
        <dbReference type="ARBA" id="ARBA00022840"/>
    </source>
</evidence>
<dbReference type="GO" id="GO:0140359">
    <property type="term" value="F:ABC-type transporter activity"/>
    <property type="evidence" value="ECO:0007669"/>
    <property type="project" value="InterPro"/>
</dbReference>
<evidence type="ECO:0000256" key="3">
    <source>
        <dbReference type="ARBA" id="ARBA00022741"/>
    </source>
</evidence>
<dbReference type="Gene3D" id="1.20.1560.10">
    <property type="entry name" value="ABC transporter type 1, transmembrane domain"/>
    <property type="match status" value="1"/>
</dbReference>
<evidence type="ECO:0000256" key="6">
    <source>
        <dbReference type="ARBA" id="ARBA00023136"/>
    </source>
</evidence>
<evidence type="ECO:0000259" key="8">
    <source>
        <dbReference type="PROSITE" id="PS50893"/>
    </source>
</evidence>
<dbReference type="InterPro" id="IPR036640">
    <property type="entry name" value="ABC1_TM_sf"/>
</dbReference>
<protein>
    <submittedName>
        <fullName evidence="10">ABC transporter ATP-binding protein</fullName>
    </submittedName>
</protein>
<dbReference type="InterPro" id="IPR011527">
    <property type="entry name" value="ABC1_TM_dom"/>
</dbReference>
<comment type="subcellular location">
    <subcellularLocation>
        <location evidence="1">Cell membrane</location>
        <topology evidence="1">Multi-pass membrane protein</topology>
    </subcellularLocation>
</comment>
<organism evidence="10 11">
    <name type="scientific">Acrocarpospora pleiomorpha</name>
    <dbReference type="NCBI Taxonomy" id="90975"/>
    <lineage>
        <taxon>Bacteria</taxon>
        <taxon>Bacillati</taxon>
        <taxon>Actinomycetota</taxon>
        <taxon>Actinomycetes</taxon>
        <taxon>Streptosporangiales</taxon>
        <taxon>Streptosporangiaceae</taxon>
        <taxon>Acrocarpospora</taxon>
    </lineage>
</organism>
<feature type="domain" description="ABC transporter" evidence="8">
    <location>
        <begin position="317"/>
        <end position="520"/>
    </location>
</feature>
<dbReference type="InterPro" id="IPR003593">
    <property type="entry name" value="AAA+_ATPase"/>
</dbReference>
<dbReference type="PANTHER" id="PTHR24221:SF654">
    <property type="entry name" value="ATP-BINDING CASSETTE SUB-FAMILY B MEMBER 6"/>
    <property type="match status" value="1"/>
</dbReference>
<reference evidence="10 11" key="1">
    <citation type="submission" date="2019-10" db="EMBL/GenBank/DDBJ databases">
        <title>Whole genome shotgun sequence of Acrocarpospora pleiomorpha NBRC 16267.</title>
        <authorList>
            <person name="Ichikawa N."/>
            <person name="Kimura A."/>
            <person name="Kitahashi Y."/>
            <person name="Komaki H."/>
            <person name="Oguchi A."/>
        </authorList>
    </citation>
    <scope>NUCLEOTIDE SEQUENCE [LARGE SCALE GENOMIC DNA]</scope>
    <source>
        <strain evidence="10 11">NBRC 16267</strain>
    </source>
</reference>
<dbReference type="AlphaFoldDB" id="A0A5M3XTF3"/>
<comment type="caution">
    <text evidence="10">The sequence shown here is derived from an EMBL/GenBank/DDBJ whole genome shotgun (WGS) entry which is preliminary data.</text>
</comment>
<evidence type="ECO:0000256" key="1">
    <source>
        <dbReference type="ARBA" id="ARBA00004651"/>
    </source>
</evidence>
<dbReference type="GO" id="GO:0005886">
    <property type="term" value="C:plasma membrane"/>
    <property type="evidence" value="ECO:0007669"/>
    <property type="project" value="UniProtKB-SubCell"/>
</dbReference>
<evidence type="ECO:0000256" key="2">
    <source>
        <dbReference type="ARBA" id="ARBA00022692"/>
    </source>
</evidence>
<keyword evidence="2 7" id="KW-0812">Transmembrane</keyword>
<keyword evidence="5 7" id="KW-1133">Transmembrane helix</keyword>
<dbReference type="GO" id="GO:0005524">
    <property type="term" value="F:ATP binding"/>
    <property type="evidence" value="ECO:0007669"/>
    <property type="project" value="UniProtKB-KW"/>
</dbReference>